<evidence type="ECO:0000259" key="9">
    <source>
        <dbReference type="Pfam" id="PF21216"/>
    </source>
</evidence>
<keyword evidence="3 7" id="KW-0378">Hydrolase</keyword>
<dbReference type="PROSITE" id="PS00491">
    <property type="entry name" value="PROLINE_PEPTIDASE"/>
    <property type="match status" value="1"/>
</dbReference>
<evidence type="ECO:0000256" key="4">
    <source>
        <dbReference type="ARBA" id="ARBA00022997"/>
    </source>
</evidence>
<gene>
    <name evidence="7" type="primary">pepQ</name>
    <name evidence="10" type="ORF">DBZ36_01235</name>
</gene>
<evidence type="ECO:0000256" key="6">
    <source>
        <dbReference type="ARBA" id="ARBA00023211"/>
    </source>
</evidence>
<dbReference type="GO" id="GO:0008235">
    <property type="term" value="F:metalloexopeptidase activity"/>
    <property type="evidence" value="ECO:0007669"/>
    <property type="project" value="UniProtKB-UniRule"/>
</dbReference>
<dbReference type="Gene3D" id="3.90.230.10">
    <property type="entry name" value="Creatinase/methionine aminopeptidase superfamily"/>
    <property type="match status" value="1"/>
</dbReference>
<dbReference type="GO" id="GO:0005829">
    <property type="term" value="C:cytosol"/>
    <property type="evidence" value="ECO:0007669"/>
    <property type="project" value="TreeGrafter"/>
</dbReference>
<feature type="binding site" evidence="7">
    <location>
        <position position="421"/>
    </location>
    <ligand>
        <name>Mn(2+)</name>
        <dbReference type="ChEBI" id="CHEBI:29035"/>
        <label>2</label>
    </ligand>
</feature>
<comment type="catalytic activity">
    <reaction evidence="7">
        <text>Xaa-L-Pro dipeptide + H2O = an L-alpha-amino acid + L-proline</text>
        <dbReference type="Rhea" id="RHEA:76407"/>
        <dbReference type="ChEBI" id="CHEBI:15377"/>
        <dbReference type="ChEBI" id="CHEBI:59869"/>
        <dbReference type="ChEBI" id="CHEBI:60039"/>
        <dbReference type="ChEBI" id="CHEBI:195196"/>
        <dbReference type="EC" id="3.4.13.9"/>
    </reaction>
</comment>
<dbReference type="InterPro" id="IPR029149">
    <property type="entry name" value="Creatin/AminoP/Spt16_N"/>
</dbReference>
<dbReference type="InterPro" id="IPR048819">
    <property type="entry name" value="PepQ_N"/>
</dbReference>
<dbReference type="SUPFAM" id="SSF55920">
    <property type="entry name" value="Creatinase/aminopeptidase"/>
    <property type="match status" value="1"/>
</dbReference>
<dbReference type="Pfam" id="PF21216">
    <property type="entry name" value="PepQ_N"/>
    <property type="match status" value="1"/>
</dbReference>
<dbReference type="Gene3D" id="3.40.350.10">
    <property type="entry name" value="Creatinase/prolidase N-terminal domain"/>
    <property type="match status" value="1"/>
</dbReference>
<keyword evidence="6 7" id="KW-0464">Manganese</keyword>
<comment type="cofactor">
    <cofactor evidence="7">
        <name>Mn(2+)</name>
        <dbReference type="ChEBI" id="CHEBI:29035"/>
    </cofactor>
    <text evidence="7">Binds 2 manganese ions per subunit.</text>
</comment>
<evidence type="ECO:0000259" key="8">
    <source>
        <dbReference type="Pfam" id="PF00557"/>
    </source>
</evidence>
<dbReference type="OrthoDB" id="9806388at2"/>
<feature type="binding site" evidence="7">
    <location>
        <position position="337"/>
    </location>
    <ligand>
        <name>Mn(2+)</name>
        <dbReference type="ChEBI" id="CHEBI:29035"/>
        <label>1</label>
    </ligand>
</feature>
<evidence type="ECO:0000256" key="1">
    <source>
        <dbReference type="ARBA" id="ARBA00022670"/>
    </source>
</evidence>
<evidence type="ECO:0000313" key="10">
    <source>
        <dbReference type="EMBL" id="RKF22299.1"/>
    </source>
</evidence>
<comment type="function">
    <text evidence="7">Splits dipeptides with a prolyl residue in the C-terminal position.</text>
</comment>
<dbReference type="PANTHER" id="PTHR43226">
    <property type="entry name" value="XAA-PRO AMINOPEPTIDASE 3"/>
    <property type="match status" value="1"/>
</dbReference>
<dbReference type="InterPro" id="IPR001131">
    <property type="entry name" value="Peptidase_M24B_aminopep-P_CS"/>
</dbReference>
<accession>A0A420ENK0</accession>
<protein>
    <recommendedName>
        <fullName evidence="7">Xaa-Pro dipeptidase</fullName>
        <shortName evidence="7">X-Pro dipeptidase</shortName>
        <ecNumber evidence="7">3.4.13.9</ecNumber>
    </recommendedName>
    <alternativeName>
        <fullName evidence="7">Imidodipeptidase</fullName>
    </alternativeName>
    <alternativeName>
        <fullName evidence="7">Proline dipeptidase</fullName>
        <shortName evidence="7">Prolidase</shortName>
    </alternativeName>
</protein>
<dbReference type="InterPro" id="IPR052433">
    <property type="entry name" value="X-Pro_dipept-like"/>
</dbReference>
<feature type="domain" description="Peptidase M24" evidence="8">
    <location>
        <begin position="167"/>
        <end position="427"/>
    </location>
</feature>
<dbReference type="Proteomes" id="UP000286482">
    <property type="component" value="Unassembled WGS sequence"/>
</dbReference>
<evidence type="ECO:0000256" key="5">
    <source>
        <dbReference type="ARBA" id="ARBA00023049"/>
    </source>
</evidence>
<dbReference type="EC" id="3.4.13.9" evidence="7"/>
<comment type="similarity">
    <text evidence="7">Belongs to the peptidase M24B family. Bacterial-type prolidase subfamily.</text>
</comment>
<dbReference type="GO" id="GO:0016795">
    <property type="term" value="F:phosphoric triester hydrolase activity"/>
    <property type="evidence" value="ECO:0007669"/>
    <property type="project" value="InterPro"/>
</dbReference>
<dbReference type="NCBIfam" id="NF010133">
    <property type="entry name" value="PRK13607.1"/>
    <property type="match status" value="1"/>
</dbReference>
<name>A0A420ENK0_9ALTE</name>
<dbReference type="GO" id="GO:0046872">
    <property type="term" value="F:metal ion binding"/>
    <property type="evidence" value="ECO:0007669"/>
    <property type="project" value="UniProtKB-KW"/>
</dbReference>
<dbReference type="RefSeq" id="WP_120353101.1">
    <property type="nucleotide sequence ID" value="NZ_RAQO01000001.1"/>
</dbReference>
<dbReference type="Pfam" id="PF00557">
    <property type="entry name" value="Peptidase_M24"/>
    <property type="match status" value="1"/>
</dbReference>
<keyword evidence="2 7" id="KW-0479">Metal-binding</keyword>
<keyword evidence="5 7" id="KW-0482">Metalloprotease</keyword>
<dbReference type="PANTHER" id="PTHR43226:SF8">
    <property type="entry name" value="XAA-PRO DIPEPTIDASE"/>
    <property type="match status" value="1"/>
</dbReference>
<dbReference type="GO" id="GO:0004177">
    <property type="term" value="F:aminopeptidase activity"/>
    <property type="evidence" value="ECO:0007669"/>
    <property type="project" value="TreeGrafter"/>
</dbReference>
<feature type="domain" description="Xaa-Pro dipeptidase N-terminal" evidence="9">
    <location>
        <begin position="7"/>
        <end position="155"/>
    </location>
</feature>
<feature type="binding site" evidence="7">
    <location>
        <position position="257"/>
    </location>
    <ligand>
        <name>Mn(2+)</name>
        <dbReference type="ChEBI" id="CHEBI:29035"/>
        <label>2</label>
    </ligand>
</feature>
<dbReference type="InterPro" id="IPR036005">
    <property type="entry name" value="Creatinase/aminopeptidase-like"/>
</dbReference>
<feature type="binding site" evidence="7">
    <location>
        <position position="382"/>
    </location>
    <ligand>
        <name>Mn(2+)</name>
        <dbReference type="ChEBI" id="CHEBI:29035"/>
        <label>1</label>
    </ligand>
</feature>
<keyword evidence="4 7" id="KW-0224">Dipeptidase</keyword>
<feature type="binding site" evidence="7">
    <location>
        <position position="246"/>
    </location>
    <ligand>
        <name>Mn(2+)</name>
        <dbReference type="ChEBI" id="CHEBI:29035"/>
        <label>2</label>
    </ligand>
</feature>
<organism evidence="10 11">
    <name type="scientific">Alginatibacterium sediminis</name>
    <dbReference type="NCBI Taxonomy" id="2164068"/>
    <lineage>
        <taxon>Bacteria</taxon>
        <taxon>Pseudomonadati</taxon>
        <taxon>Pseudomonadota</taxon>
        <taxon>Gammaproteobacteria</taxon>
        <taxon>Alteromonadales</taxon>
        <taxon>Alteromonadaceae</taxon>
        <taxon>Alginatibacterium</taxon>
    </lineage>
</organism>
<dbReference type="GO" id="GO:0102009">
    <property type="term" value="F:proline dipeptidase activity"/>
    <property type="evidence" value="ECO:0007669"/>
    <property type="project" value="UniProtKB-EC"/>
</dbReference>
<proteinExistence type="inferred from homology"/>
<dbReference type="AlphaFoldDB" id="A0A420ENK0"/>
<keyword evidence="11" id="KW-1185">Reference proteome</keyword>
<feature type="binding site" evidence="7">
    <location>
        <position position="257"/>
    </location>
    <ligand>
        <name>Mn(2+)</name>
        <dbReference type="ChEBI" id="CHEBI:29035"/>
        <label>1</label>
    </ligand>
</feature>
<evidence type="ECO:0000256" key="2">
    <source>
        <dbReference type="ARBA" id="ARBA00022723"/>
    </source>
</evidence>
<evidence type="ECO:0000256" key="3">
    <source>
        <dbReference type="ARBA" id="ARBA00022801"/>
    </source>
</evidence>
<keyword evidence="1 7" id="KW-0645">Protease</keyword>
<dbReference type="InterPro" id="IPR000994">
    <property type="entry name" value="Pept_M24"/>
</dbReference>
<sequence length="442" mass="49815">MPDLNQIFAQHIQVLQSRTQDVLAHNNLEALIIHSGFAPKIFLDDQDYPFKCNPHFKHWLPLTQHAHCWLVVNGVDKPKLIYHLAQDYWHAKQDLPDVAWLEQFEVSILANPQDIEPLLPDNRQQCAYIGDHPELAEALAIGERNPESVLNYLHFYRAEKTDYELDCIVKANKSAVKGHLAAKEAFFAGGSEFEIHLAYLQAVGCVDQDLPYSNIIALNEHAATLHYTQLQKQGIPDKQRYSMLIDAGAQYHGYAADISRTYAFRKSLFSDLILAMEQLQATLIESIKIGQCFIDLHAKAHHLLAHILVDFDLVNCSVPCCVEKGISRVFFPHGLGHFLGLQVHDVGGFMRSHDGEVKAAPDSDPALRFTRMVGAKQVLTIEPGLYFIASLLDELANSDASSLVNWEKIDLLRRFGGIRIEDNIYIGESSVTNISREINWSS</sequence>
<comment type="caution">
    <text evidence="10">The sequence shown here is derived from an EMBL/GenBank/DDBJ whole genome shotgun (WGS) entry which is preliminary data.</text>
</comment>
<feature type="binding site" evidence="7">
    <location>
        <position position="421"/>
    </location>
    <ligand>
        <name>Mn(2+)</name>
        <dbReference type="ChEBI" id="CHEBI:29035"/>
        <label>1</label>
    </ligand>
</feature>
<dbReference type="HAMAP" id="MF_01279">
    <property type="entry name" value="X_Pro_dipeptid"/>
    <property type="match status" value="1"/>
</dbReference>
<reference evidence="10 11" key="1">
    <citation type="submission" date="2018-09" db="EMBL/GenBank/DDBJ databases">
        <authorList>
            <person name="Wang Z."/>
        </authorList>
    </citation>
    <scope>NUCLEOTIDE SEQUENCE [LARGE SCALE GENOMIC DNA]</scope>
    <source>
        <strain evidence="10 11">ALS 81</strain>
    </source>
</reference>
<dbReference type="GO" id="GO:0006508">
    <property type="term" value="P:proteolysis"/>
    <property type="evidence" value="ECO:0007669"/>
    <property type="project" value="UniProtKB-KW"/>
</dbReference>
<dbReference type="InterPro" id="IPR022846">
    <property type="entry name" value="X_Pro_dipept"/>
</dbReference>
<dbReference type="EMBL" id="RAQO01000001">
    <property type="protein sequence ID" value="RKF22299.1"/>
    <property type="molecule type" value="Genomic_DNA"/>
</dbReference>
<evidence type="ECO:0000256" key="7">
    <source>
        <dbReference type="HAMAP-Rule" id="MF_01279"/>
    </source>
</evidence>
<evidence type="ECO:0000313" key="11">
    <source>
        <dbReference type="Proteomes" id="UP000286482"/>
    </source>
</evidence>